<proteinExistence type="predicted"/>
<dbReference type="Gene3D" id="1.10.1510.10">
    <property type="entry name" value="Uncharacterised protein YqeY/AIM41 PF09424, N-terminal domain"/>
    <property type="match status" value="1"/>
</dbReference>
<name>A0ABV8LG61_9ACTN</name>
<protein>
    <submittedName>
        <fullName evidence="2">GatB/YqeY domain-containing protein</fullName>
    </submittedName>
</protein>
<keyword evidence="3" id="KW-1185">Reference proteome</keyword>
<dbReference type="Proteomes" id="UP001595816">
    <property type="component" value="Unassembled WGS sequence"/>
</dbReference>
<feature type="region of interest" description="Disordered" evidence="1">
    <location>
        <begin position="132"/>
        <end position="151"/>
    </location>
</feature>
<comment type="caution">
    <text evidence="2">The sequence shown here is derived from an EMBL/GenBank/DDBJ whole genome shotgun (WGS) entry which is preliminary data.</text>
</comment>
<dbReference type="InterPro" id="IPR042184">
    <property type="entry name" value="YqeY/Aim41_N"/>
</dbReference>
<dbReference type="Pfam" id="PF09424">
    <property type="entry name" value="YqeY"/>
    <property type="match status" value="1"/>
</dbReference>
<dbReference type="InterPro" id="IPR003789">
    <property type="entry name" value="Asn/Gln_tRNA_amidoTrase-B-like"/>
</dbReference>
<dbReference type="EMBL" id="JBHSAY010000003">
    <property type="protein sequence ID" value="MFC4129486.1"/>
    <property type="molecule type" value="Genomic_DNA"/>
</dbReference>
<accession>A0ABV8LG61</accession>
<dbReference type="RefSeq" id="WP_253759486.1">
    <property type="nucleotide sequence ID" value="NZ_JAMZDZ010000001.1"/>
</dbReference>
<dbReference type="PANTHER" id="PTHR28055">
    <property type="entry name" value="ALTERED INHERITANCE OF MITOCHONDRIA PROTEIN 41, MITOCHONDRIAL"/>
    <property type="match status" value="1"/>
</dbReference>
<dbReference type="PANTHER" id="PTHR28055:SF1">
    <property type="entry name" value="ALTERED INHERITANCE OF MITOCHONDRIA PROTEIN 41, MITOCHONDRIAL"/>
    <property type="match status" value="1"/>
</dbReference>
<sequence length="151" mass="15592">MSTLKDRLTADMRNAMKARDETVTRTLRMALAAIGNAEVAGKVKKELTDSEVLTVLTKEAKKRAEASEAFAGAGRAESAAAEKAEEAVLLAYLPQQLTDDELTAAVTAALAGGDFSGPGSMGPAMKAARAAVGDKADGGRVSAEVKRQLGL</sequence>
<gene>
    <name evidence="2" type="ORF">ACFOZ4_02575</name>
</gene>
<evidence type="ECO:0000313" key="2">
    <source>
        <dbReference type="EMBL" id="MFC4129486.1"/>
    </source>
</evidence>
<dbReference type="InterPro" id="IPR023168">
    <property type="entry name" value="GatB_Yqey_C_2"/>
</dbReference>
<evidence type="ECO:0000313" key="3">
    <source>
        <dbReference type="Proteomes" id="UP001595816"/>
    </source>
</evidence>
<dbReference type="SUPFAM" id="SSF89095">
    <property type="entry name" value="GatB/YqeY motif"/>
    <property type="match status" value="1"/>
</dbReference>
<dbReference type="Gene3D" id="1.10.10.410">
    <property type="match status" value="1"/>
</dbReference>
<organism evidence="2 3">
    <name type="scientific">Hamadaea flava</name>
    <dbReference type="NCBI Taxonomy" id="1742688"/>
    <lineage>
        <taxon>Bacteria</taxon>
        <taxon>Bacillati</taxon>
        <taxon>Actinomycetota</taxon>
        <taxon>Actinomycetes</taxon>
        <taxon>Micromonosporales</taxon>
        <taxon>Micromonosporaceae</taxon>
        <taxon>Hamadaea</taxon>
    </lineage>
</organism>
<evidence type="ECO:0000256" key="1">
    <source>
        <dbReference type="SAM" id="MobiDB-lite"/>
    </source>
</evidence>
<dbReference type="InterPro" id="IPR019004">
    <property type="entry name" value="YqeY/Aim41"/>
</dbReference>
<reference evidence="3" key="1">
    <citation type="journal article" date="2019" name="Int. J. Syst. Evol. Microbiol.">
        <title>The Global Catalogue of Microorganisms (GCM) 10K type strain sequencing project: providing services to taxonomists for standard genome sequencing and annotation.</title>
        <authorList>
            <consortium name="The Broad Institute Genomics Platform"/>
            <consortium name="The Broad Institute Genome Sequencing Center for Infectious Disease"/>
            <person name="Wu L."/>
            <person name="Ma J."/>
        </authorList>
    </citation>
    <scope>NUCLEOTIDE SEQUENCE [LARGE SCALE GENOMIC DNA]</scope>
    <source>
        <strain evidence="3">CGMCC 4.7289</strain>
    </source>
</reference>